<comment type="caution">
    <text evidence="9">The sequence shown here is derived from an EMBL/GenBank/DDBJ whole genome shotgun (WGS) entry which is preliminary data.</text>
</comment>
<dbReference type="InterPro" id="IPR036291">
    <property type="entry name" value="NAD(P)-bd_dom_sf"/>
</dbReference>
<dbReference type="InterPro" id="IPR013154">
    <property type="entry name" value="ADH-like_N"/>
</dbReference>
<dbReference type="OrthoDB" id="1560166at2759"/>
<dbReference type="InterPro" id="IPR020843">
    <property type="entry name" value="ER"/>
</dbReference>
<dbReference type="Pfam" id="PF00107">
    <property type="entry name" value="ADH_zinc_N"/>
    <property type="match status" value="1"/>
</dbReference>
<keyword evidence="4 7" id="KW-0862">Zinc</keyword>
<dbReference type="AlphaFoldDB" id="A0A1Q5QC32"/>
<accession>A0A1Q5QC32</accession>
<dbReference type="Gene3D" id="3.90.180.10">
    <property type="entry name" value="Medium-chain alcohol dehydrogenases, catalytic domain"/>
    <property type="match status" value="1"/>
</dbReference>
<dbReference type="InterPro" id="IPR013149">
    <property type="entry name" value="ADH-like_C"/>
</dbReference>
<comment type="cofactor">
    <cofactor evidence="1 7">
        <name>Zn(2+)</name>
        <dbReference type="ChEBI" id="CHEBI:29105"/>
    </cofactor>
</comment>
<dbReference type="GeneID" id="31001548"/>
<gene>
    <name evidence="9" type="ORF">UA08_01793</name>
</gene>
<keyword evidence="5" id="KW-0560">Oxidoreductase</keyword>
<dbReference type="RefSeq" id="XP_020123587.1">
    <property type="nucleotide sequence ID" value="XM_020261496.1"/>
</dbReference>
<evidence type="ECO:0000313" key="9">
    <source>
        <dbReference type="EMBL" id="OKL63466.1"/>
    </source>
</evidence>
<keyword evidence="10" id="KW-1185">Reference proteome</keyword>
<dbReference type="SMART" id="SM00829">
    <property type="entry name" value="PKS_ER"/>
    <property type="match status" value="1"/>
</dbReference>
<dbReference type="InterPro" id="IPR002328">
    <property type="entry name" value="ADH_Zn_CS"/>
</dbReference>
<dbReference type="GO" id="GO:0004022">
    <property type="term" value="F:alcohol dehydrogenase (NAD+) activity"/>
    <property type="evidence" value="ECO:0007669"/>
    <property type="project" value="TreeGrafter"/>
</dbReference>
<keyword evidence="6" id="KW-0520">NAD</keyword>
<protein>
    <recommendedName>
        <fullName evidence="8">Enoyl reductase (ER) domain-containing protein</fullName>
    </recommendedName>
</protein>
<name>A0A1Q5QC32_TALAT</name>
<evidence type="ECO:0000256" key="3">
    <source>
        <dbReference type="ARBA" id="ARBA00022723"/>
    </source>
</evidence>
<evidence type="ECO:0000256" key="2">
    <source>
        <dbReference type="ARBA" id="ARBA00008072"/>
    </source>
</evidence>
<organism evidence="9 10">
    <name type="scientific">Talaromyces atroroseus</name>
    <dbReference type="NCBI Taxonomy" id="1441469"/>
    <lineage>
        <taxon>Eukaryota</taxon>
        <taxon>Fungi</taxon>
        <taxon>Dikarya</taxon>
        <taxon>Ascomycota</taxon>
        <taxon>Pezizomycotina</taxon>
        <taxon>Eurotiomycetes</taxon>
        <taxon>Eurotiomycetidae</taxon>
        <taxon>Eurotiales</taxon>
        <taxon>Trichocomaceae</taxon>
        <taxon>Talaromyces</taxon>
        <taxon>Talaromyces sect. Trachyspermi</taxon>
    </lineage>
</organism>
<dbReference type="SUPFAM" id="SSF50129">
    <property type="entry name" value="GroES-like"/>
    <property type="match status" value="1"/>
</dbReference>
<evidence type="ECO:0000256" key="6">
    <source>
        <dbReference type="ARBA" id="ARBA00023027"/>
    </source>
</evidence>
<evidence type="ECO:0000256" key="1">
    <source>
        <dbReference type="ARBA" id="ARBA00001947"/>
    </source>
</evidence>
<evidence type="ECO:0000256" key="4">
    <source>
        <dbReference type="ARBA" id="ARBA00022833"/>
    </source>
</evidence>
<dbReference type="FunFam" id="3.40.50.720:FF:000039">
    <property type="entry name" value="Alcohol dehydrogenase AdhP"/>
    <property type="match status" value="1"/>
</dbReference>
<dbReference type="GO" id="GO:0008270">
    <property type="term" value="F:zinc ion binding"/>
    <property type="evidence" value="ECO:0007669"/>
    <property type="project" value="InterPro"/>
</dbReference>
<keyword evidence="3 7" id="KW-0479">Metal-binding</keyword>
<dbReference type="STRING" id="1441469.A0A1Q5QC32"/>
<dbReference type="SUPFAM" id="SSF51735">
    <property type="entry name" value="NAD(P)-binding Rossmann-fold domains"/>
    <property type="match status" value="1"/>
</dbReference>
<comment type="similarity">
    <text evidence="2 7">Belongs to the zinc-containing alcohol dehydrogenase family.</text>
</comment>
<dbReference type="InterPro" id="IPR011032">
    <property type="entry name" value="GroES-like_sf"/>
</dbReference>
<evidence type="ECO:0000256" key="5">
    <source>
        <dbReference type="ARBA" id="ARBA00023002"/>
    </source>
</evidence>
<reference evidence="9 10" key="1">
    <citation type="submission" date="2015-06" db="EMBL/GenBank/DDBJ databases">
        <title>Talaromyces atroroseus IBT 11181 draft genome.</title>
        <authorList>
            <person name="Rasmussen K.B."/>
            <person name="Rasmussen S."/>
            <person name="Petersen B."/>
            <person name="Sicheritz-Ponten T."/>
            <person name="Mortensen U.H."/>
            <person name="Thrane U."/>
        </authorList>
    </citation>
    <scope>NUCLEOTIDE SEQUENCE [LARGE SCALE GENOMIC DNA]</scope>
    <source>
        <strain evidence="9 10">IBT 11181</strain>
    </source>
</reference>
<dbReference type="EMBL" id="LFMY01000002">
    <property type="protein sequence ID" value="OKL63466.1"/>
    <property type="molecule type" value="Genomic_DNA"/>
</dbReference>
<dbReference type="Proteomes" id="UP000214365">
    <property type="component" value="Unassembled WGS sequence"/>
</dbReference>
<feature type="domain" description="Enoyl reductase (ER)" evidence="8">
    <location>
        <begin position="16"/>
        <end position="334"/>
    </location>
</feature>
<evidence type="ECO:0000259" key="8">
    <source>
        <dbReference type="SMART" id="SM00829"/>
    </source>
</evidence>
<dbReference type="PANTHER" id="PTHR42940">
    <property type="entry name" value="ALCOHOL DEHYDROGENASE 1-RELATED"/>
    <property type="match status" value="1"/>
</dbReference>
<evidence type="ECO:0000313" key="10">
    <source>
        <dbReference type="Proteomes" id="UP000214365"/>
    </source>
</evidence>
<dbReference type="GO" id="GO:0005737">
    <property type="term" value="C:cytoplasm"/>
    <property type="evidence" value="ECO:0007669"/>
    <property type="project" value="TreeGrafter"/>
</dbReference>
<proteinExistence type="inferred from homology"/>
<dbReference type="PANTHER" id="PTHR42940:SF7">
    <property type="entry name" value="ALCOHOL DEHYDROGENASE-LIKE N-TERMINAL DOMAIN-CONTAINING PROTEIN"/>
    <property type="match status" value="1"/>
</dbReference>
<dbReference type="PROSITE" id="PS00059">
    <property type="entry name" value="ADH_ZINC"/>
    <property type="match status" value="1"/>
</dbReference>
<dbReference type="Gene3D" id="3.40.50.720">
    <property type="entry name" value="NAD(P)-binding Rossmann-like Domain"/>
    <property type="match status" value="1"/>
</dbReference>
<dbReference type="Pfam" id="PF08240">
    <property type="entry name" value="ADH_N"/>
    <property type="match status" value="1"/>
</dbReference>
<evidence type="ECO:0000256" key="7">
    <source>
        <dbReference type="RuleBase" id="RU361277"/>
    </source>
</evidence>
<sequence>MSLPKTFRQAVFKEAGGPLVLEEASLTLPGEGEILVKVEACGVCFSDTFAQLNRANMPLVPGHEIVGKVAAVGNGVSGWAVGDRIGGGWHGGHDGTCKACRTGWYQMCDNQVINGLTKSGGYAEYCTLRAESAVRVPSDVNAAVYAPMLCAGVTVFNSMRQMNLTPGSTVAIQGLGGLGHLAIQFANKFGFRVVAVSRDSKKEEFARQLGAHEYIDTSKEDVSDALQKLGGAALIVSTAPDKEVVTPLLKGLGTLGKLLVLSVIGDFAINTGVLMRYGTSVHSWPCGHATDSEEAIEFSRLQGIDCMVETFPLERANDAYDAMLKGSVRFRSVLVME</sequence>